<evidence type="ECO:0000256" key="14">
    <source>
        <dbReference type="ARBA" id="ARBA00044951"/>
    </source>
</evidence>
<dbReference type="PANTHER" id="PTHR46847:SF2">
    <property type="entry name" value="ABC TRANSPORTER SUGAR-BINDING PROTEIN"/>
    <property type="match status" value="1"/>
</dbReference>
<feature type="domain" description="Periplasmic binding protein" evidence="17">
    <location>
        <begin position="294"/>
        <end position="550"/>
    </location>
</feature>
<evidence type="ECO:0000256" key="1">
    <source>
        <dbReference type="ARBA" id="ARBA00001936"/>
    </source>
</evidence>
<comment type="caution">
    <text evidence="18">The sequence shown here is derived from an EMBL/GenBank/DDBJ whole genome shotgun (WGS) entry which is preliminary data.</text>
</comment>
<dbReference type="GO" id="GO:0005886">
    <property type="term" value="C:plasma membrane"/>
    <property type="evidence" value="ECO:0007669"/>
    <property type="project" value="UniProtKB-SubCell"/>
</dbReference>
<dbReference type="InterPro" id="IPR047581">
    <property type="entry name" value="EcSI_cupin"/>
</dbReference>
<dbReference type="Gene3D" id="3.40.50.2300">
    <property type="match status" value="2"/>
</dbReference>
<evidence type="ECO:0000256" key="8">
    <source>
        <dbReference type="ARBA" id="ARBA00022989"/>
    </source>
</evidence>
<dbReference type="EC" id="5.3.1.15" evidence="15"/>
<keyword evidence="4" id="KW-1003">Cell membrane</keyword>
<dbReference type="InterPro" id="IPR001851">
    <property type="entry name" value="ABC_transp_permease"/>
</dbReference>
<dbReference type="Gene3D" id="2.60.120.10">
    <property type="entry name" value="Jelly Rolls"/>
    <property type="match status" value="1"/>
</dbReference>
<dbReference type="SUPFAM" id="SSF53822">
    <property type="entry name" value="Periplasmic binding protein-like I"/>
    <property type="match status" value="1"/>
</dbReference>
<evidence type="ECO:0000256" key="12">
    <source>
        <dbReference type="ARBA" id="ARBA00023277"/>
    </source>
</evidence>
<evidence type="ECO:0000256" key="15">
    <source>
        <dbReference type="ARBA" id="ARBA00044972"/>
    </source>
</evidence>
<dbReference type="EMBL" id="ANFO01000248">
    <property type="protein sequence ID" value="KGQ11106.1"/>
    <property type="molecule type" value="Genomic_DNA"/>
</dbReference>
<keyword evidence="11" id="KW-0413">Isomerase</keyword>
<evidence type="ECO:0000256" key="7">
    <source>
        <dbReference type="ARBA" id="ARBA00022729"/>
    </source>
</evidence>
<feature type="transmembrane region" description="Helical" evidence="16">
    <location>
        <begin position="262"/>
        <end position="286"/>
    </location>
</feature>
<evidence type="ECO:0000259" key="17">
    <source>
        <dbReference type="Pfam" id="PF13407"/>
    </source>
</evidence>
<feature type="transmembrane region" description="Helical" evidence="16">
    <location>
        <begin position="6"/>
        <end position="25"/>
    </location>
</feature>
<dbReference type="InterPro" id="IPR025997">
    <property type="entry name" value="SBP_2_dom"/>
</dbReference>
<comment type="catalytic activity">
    <reaction evidence="13">
        <text>D-lyxose = D-xylulose</text>
        <dbReference type="Rhea" id="RHEA:14201"/>
        <dbReference type="ChEBI" id="CHEBI:16789"/>
        <dbReference type="ChEBI" id="CHEBI:17140"/>
        <dbReference type="EC" id="5.3.1.15"/>
    </reaction>
</comment>
<sequence length="736" mass="77580">MQTVGILPILVLIIAVFGFVAPNFFTESNLLNIARQSSINIVLAAGMTFIILTGGIDLSVGSILGTTAVTAMVVSLMPGWEGLSIPAALLMGTGLGLFNGMLVAWAGLPPFIVTLGTYTALRGAAYLLADGTTVINSNINFEWIGNAYLGPVPWLVVIALLVIAVCWFILRRTTLGVHIYAVGGNMQAARLTGIKVWMVLLFVYGMSGLLSGLGGIMSASRLYSANGNLGVGYELDAIAAVILGGTSFVGGIGTITGTLVGALIIATLNNVTALLAGAMIAGAPFAQAKELKSIGVTVGDLANPFFVQITKGAELEARKLAGDNVKVTLVSSGYDLGQQVAQIDNFIAAKVDMIILNAADSKGIGPAVKRAKDAGIVVVAVDVAADGADATITSDNTQAGQMACKYISDRLKDKGNVVIINGPPVSAVQNRVEGCETEFKKHPDIKILSSNQNAKGSREGGLEVMTSLLAANPKIDGVFAINDPTAIGADLAAKQAQRNEFFIVGVDGSPDGEEALKRGGSSLFVATPAQDPQVMAAKAVEIGYDILQGKPAPKGPVLIPVTMIDKSNIGSYKGWTVNWQEVFDLKLGWDITDFGGSDFLTMGLTLFTLRNGSPEGTPYAKSYAEKVMHVRDNQMTPMHFHWSKQEDIINRGGGNLIVELWHSDPFEQPDEADITVVIDGCRQTHAAGSQLRLSPGESISLVPEMYHSFWGEPGYGDVLVGEHPYRRCRPGSAFVP</sequence>
<dbReference type="STRING" id="1245745.A0A0A2VT88"/>
<keyword evidence="12" id="KW-0119">Carbohydrate metabolism</keyword>
<dbReference type="CDD" id="cd06321">
    <property type="entry name" value="PBP1_ABC_sugar_binding-like"/>
    <property type="match status" value="1"/>
</dbReference>
<protein>
    <recommendedName>
        <fullName evidence="15">D-lyxose ketol-isomerase</fullName>
        <ecNumber evidence="15">5.3.1.15</ecNumber>
    </recommendedName>
</protein>
<evidence type="ECO:0000256" key="10">
    <source>
        <dbReference type="ARBA" id="ARBA00023211"/>
    </source>
</evidence>
<evidence type="ECO:0000256" key="6">
    <source>
        <dbReference type="ARBA" id="ARBA00022723"/>
    </source>
</evidence>
<gene>
    <name evidence="18" type="ORF">BBAD15_g3518</name>
</gene>
<evidence type="ECO:0000256" key="3">
    <source>
        <dbReference type="ARBA" id="ARBA00007639"/>
    </source>
</evidence>
<comment type="similarity">
    <text evidence="14">Belongs to the D-lyxose ketol-isomerase family.</text>
</comment>
<dbReference type="GO" id="GO:0030246">
    <property type="term" value="F:carbohydrate binding"/>
    <property type="evidence" value="ECO:0007669"/>
    <property type="project" value="UniProtKB-ARBA"/>
</dbReference>
<feature type="transmembrane region" description="Helical" evidence="16">
    <location>
        <begin position="196"/>
        <end position="217"/>
    </location>
</feature>
<keyword evidence="9 16" id="KW-0472">Membrane</keyword>
<organism evidence="18 19">
    <name type="scientific">Beauveria bassiana D1-5</name>
    <dbReference type="NCBI Taxonomy" id="1245745"/>
    <lineage>
        <taxon>Eukaryota</taxon>
        <taxon>Fungi</taxon>
        <taxon>Dikarya</taxon>
        <taxon>Ascomycota</taxon>
        <taxon>Pezizomycotina</taxon>
        <taxon>Sordariomycetes</taxon>
        <taxon>Hypocreomycetidae</taxon>
        <taxon>Hypocreales</taxon>
        <taxon>Cordycipitaceae</taxon>
        <taxon>Beauveria</taxon>
    </lineage>
</organism>
<keyword evidence="7" id="KW-0732">Signal</keyword>
<dbReference type="GO" id="GO:0046872">
    <property type="term" value="F:metal ion binding"/>
    <property type="evidence" value="ECO:0007669"/>
    <property type="project" value="UniProtKB-KW"/>
</dbReference>
<evidence type="ECO:0000256" key="11">
    <source>
        <dbReference type="ARBA" id="ARBA00023235"/>
    </source>
</evidence>
<dbReference type="GO" id="GO:0016853">
    <property type="term" value="F:isomerase activity"/>
    <property type="evidence" value="ECO:0007669"/>
    <property type="project" value="UniProtKB-KW"/>
</dbReference>
<evidence type="ECO:0000313" key="18">
    <source>
        <dbReference type="EMBL" id="KGQ11106.1"/>
    </source>
</evidence>
<feature type="transmembrane region" description="Helical" evidence="16">
    <location>
        <begin position="152"/>
        <end position="170"/>
    </location>
</feature>
<evidence type="ECO:0000313" key="19">
    <source>
        <dbReference type="Proteomes" id="UP000030106"/>
    </source>
</evidence>
<dbReference type="HOGENOM" id="CLU_022487_0_0_1"/>
<evidence type="ECO:0000256" key="16">
    <source>
        <dbReference type="SAM" id="Phobius"/>
    </source>
</evidence>
<dbReference type="GO" id="GO:0022857">
    <property type="term" value="F:transmembrane transporter activity"/>
    <property type="evidence" value="ECO:0007669"/>
    <property type="project" value="InterPro"/>
</dbReference>
<keyword evidence="8 16" id="KW-1133">Transmembrane helix</keyword>
<dbReference type="CDD" id="cd20309">
    <property type="entry name" value="cupin_EcSI"/>
    <property type="match status" value="1"/>
</dbReference>
<reference evidence="18 19" key="1">
    <citation type="submission" date="2012-10" db="EMBL/GenBank/DDBJ databases">
        <title>Genome sequencing and analysis of entomopathogenic fungi Beauveria bassiana D1-5.</title>
        <authorList>
            <person name="Li Q."/>
            <person name="Wang L."/>
            <person name="Zhang Z."/>
            <person name="Wang Q."/>
            <person name="Ren J."/>
            <person name="Wang M."/>
            <person name="Xu W."/>
            <person name="Wang J."/>
            <person name="Lu Y."/>
            <person name="Du Q."/>
            <person name="Sun Z."/>
        </authorList>
    </citation>
    <scope>NUCLEOTIDE SEQUENCE [LARGE SCALE GENOMIC DNA]</scope>
    <source>
        <strain evidence="18 19">D1-5</strain>
    </source>
</reference>
<keyword evidence="6" id="KW-0479">Metal-binding</keyword>
<evidence type="ECO:0000256" key="4">
    <source>
        <dbReference type="ARBA" id="ARBA00022475"/>
    </source>
</evidence>
<dbReference type="CDD" id="cd06579">
    <property type="entry name" value="TM_PBP1_transp_AraH_like"/>
    <property type="match status" value="1"/>
</dbReference>
<dbReference type="PANTHER" id="PTHR46847">
    <property type="entry name" value="D-ALLOSE-BINDING PERIPLASMIC PROTEIN-RELATED"/>
    <property type="match status" value="1"/>
</dbReference>
<dbReference type="Pfam" id="PF07385">
    <property type="entry name" value="Lyx_isomer"/>
    <property type="match status" value="1"/>
</dbReference>
<dbReference type="Pfam" id="PF02653">
    <property type="entry name" value="BPD_transp_2"/>
    <property type="match status" value="1"/>
</dbReference>
<accession>A0A0A2VT88</accession>
<name>A0A0A2VT88_BEABA</name>
<comment type="similarity">
    <text evidence="3">Belongs to the bacterial solute-binding protein 2 family.</text>
</comment>
<comment type="subcellular location">
    <subcellularLocation>
        <location evidence="2">Cell membrane</location>
        <topology evidence="2">Multi-pass membrane protein</topology>
    </subcellularLocation>
</comment>
<evidence type="ECO:0000256" key="5">
    <source>
        <dbReference type="ARBA" id="ARBA00022692"/>
    </source>
</evidence>
<comment type="cofactor">
    <cofactor evidence="1">
        <name>Mn(2+)</name>
        <dbReference type="ChEBI" id="CHEBI:29035"/>
    </cofactor>
</comment>
<proteinExistence type="inferred from homology"/>
<dbReference type="Pfam" id="PF13407">
    <property type="entry name" value="Peripla_BP_4"/>
    <property type="match status" value="1"/>
</dbReference>
<dbReference type="InterPro" id="IPR028082">
    <property type="entry name" value="Peripla_BP_I"/>
</dbReference>
<keyword evidence="5 16" id="KW-0812">Transmembrane</keyword>
<feature type="transmembrane region" description="Helical" evidence="16">
    <location>
        <begin position="237"/>
        <end position="255"/>
    </location>
</feature>
<evidence type="ECO:0000256" key="13">
    <source>
        <dbReference type="ARBA" id="ARBA00044907"/>
    </source>
</evidence>
<feature type="transmembrane region" description="Helical" evidence="16">
    <location>
        <begin position="87"/>
        <end position="108"/>
    </location>
</feature>
<dbReference type="AlphaFoldDB" id="A0A0A2VT88"/>
<dbReference type="Proteomes" id="UP000030106">
    <property type="component" value="Unassembled WGS sequence"/>
</dbReference>
<dbReference type="InterPro" id="IPR010864">
    <property type="entry name" value="D-lyxose_isomer"/>
</dbReference>
<evidence type="ECO:0000256" key="9">
    <source>
        <dbReference type="ARBA" id="ARBA00023136"/>
    </source>
</evidence>
<keyword evidence="10" id="KW-0464">Manganese</keyword>
<evidence type="ECO:0000256" key="2">
    <source>
        <dbReference type="ARBA" id="ARBA00004651"/>
    </source>
</evidence>
<dbReference type="InterPro" id="IPR014710">
    <property type="entry name" value="RmlC-like_jellyroll"/>
</dbReference>
<feature type="transmembrane region" description="Helical" evidence="16">
    <location>
        <begin position="37"/>
        <end position="56"/>
    </location>
</feature>